<dbReference type="InterPro" id="IPR036943">
    <property type="entry name" value="FN_type2_sf"/>
</dbReference>
<dbReference type="Ensembl" id="ENSCHIT00010034943.1">
    <property type="protein sequence ID" value="ENSCHIP00010024692.1"/>
    <property type="gene ID" value="ENSCHIG00010018322.1"/>
</dbReference>
<dbReference type="InterPro" id="IPR051666">
    <property type="entry name" value="SP_Capacitation_Regulator"/>
</dbReference>
<keyword evidence="5 7" id="KW-1015">Disulfide bond</keyword>
<comment type="similarity">
    <text evidence="2">Belongs to the seminal plasma protein family.</text>
</comment>
<feature type="chain" id="PRO_5034860335" description="Fibronectin type-II domain-containing protein" evidence="8">
    <location>
        <begin position="26"/>
        <end position="129"/>
    </location>
</feature>
<comment type="subcellular location">
    <subcellularLocation>
        <location evidence="1">Secreted</location>
    </subcellularLocation>
</comment>
<feature type="domain" description="Fibronectin type-II" evidence="9">
    <location>
        <begin position="83"/>
        <end position="129"/>
    </location>
</feature>
<dbReference type="GO" id="GO:0005615">
    <property type="term" value="C:extracellular space"/>
    <property type="evidence" value="ECO:0007669"/>
    <property type="project" value="UniProtKB-ARBA"/>
</dbReference>
<evidence type="ECO:0000256" key="7">
    <source>
        <dbReference type="PROSITE-ProRule" id="PRU00479"/>
    </source>
</evidence>
<dbReference type="SMART" id="SM00059">
    <property type="entry name" value="FN2"/>
    <property type="match status" value="2"/>
</dbReference>
<keyword evidence="4" id="KW-0677">Repeat</keyword>
<dbReference type="SUPFAM" id="SSF57440">
    <property type="entry name" value="Kringle-like"/>
    <property type="match status" value="2"/>
</dbReference>
<feature type="disulfide bond" evidence="7">
    <location>
        <begin position="88"/>
        <end position="114"/>
    </location>
</feature>
<dbReference type="GO" id="GO:0007338">
    <property type="term" value="P:single fertilization"/>
    <property type="evidence" value="ECO:0007669"/>
    <property type="project" value="UniProtKB-KW"/>
</dbReference>
<sequence length="129" mass="15149">MAPRLGLFLIWAGAPVFLQLHPVNGEFLIQRREQGLLLSGPPCAFPFTYRRKIYYKCTSVNSEREWCSLDEDYVGRWKICRKGDYAKCVFPFIYGNKSYQTCTKTGSVTKRYWCSLSPNFDEDRAWKYC</sequence>
<dbReference type="GO" id="GO:1902492">
    <property type="term" value="P:positive regulation of sperm capacitation"/>
    <property type="evidence" value="ECO:0007669"/>
    <property type="project" value="UniProtKB-ARBA"/>
</dbReference>
<organism evidence="10">
    <name type="scientific">Capra hircus</name>
    <name type="common">Goat</name>
    <dbReference type="NCBI Taxonomy" id="9925"/>
    <lineage>
        <taxon>Eukaryota</taxon>
        <taxon>Metazoa</taxon>
        <taxon>Chordata</taxon>
        <taxon>Craniata</taxon>
        <taxon>Vertebrata</taxon>
        <taxon>Euteleostomi</taxon>
        <taxon>Mammalia</taxon>
        <taxon>Eutheria</taxon>
        <taxon>Laurasiatheria</taxon>
        <taxon>Artiodactyla</taxon>
        <taxon>Ruminantia</taxon>
        <taxon>Pecora</taxon>
        <taxon>Bovidae</taxon>
        <taxon>Caprinae</taxon>
        <taxon>Capra</taxon>
    </lineage>
</organism>
<evidence type="ECO:0000256" key="8">
    <source>
        <dbReference type="SAM" id="SignalP"/>
    </source>
</evidence>
<evidence type="ECO:0000256" key="6">
    <source>
        <dbReference type="ARBA" id="ARBA00023279"/>
    </source>
</evidence>
<dbReference type="InterPro" id="IPR000562">
    <property type="entry name" value="FN_type2_dom"/>
</dbReference>
<keyword evidence="3" id="KW-0964">Secreted</keyword>
<dbReference type="PRINTS" id="PR00013">
    <property type="entry name" value="FNTYPEII"/>
</dbReference>
<dbReference type="Gene3D" id="2.10.10.10">
    <property type="entry name" value="Fibronectin, type II, collagen-binding"/>
    <property type="match status" value="2"/>
</dbReference>
<dbReference type="GO" id="GO:0048240">
    <property type="term" value="P:sperm capacitation"/>
    <property type="evidence" value="ECO:0007669"/>
    <property type="project" value="TreeGrafter"/>
</dbReference>
<dbReference type="InterPro" id="IPR013806">
    <property type="entry name" value="Kringle-like"/>
</dbReference>
<feature type="signal peptide" evidence="8">
    <location>
        <begin position="1"/>
        <end position="25"/>
    </location>
</feature>
<feature type="domain" description="Fibronectin type-II" evidence="9">
    <location>
        <begin position="38"/>
        <end position="82"/>
    </location>
</feature>
<keyword evidence="8" id="KW-0732">Signal</keyword>
<comment type="caution">
    <text evidence="7">Lacks conserved residue(s) required for the propagation of feature annotation.</text>
</comment>
<dbReference type="GO" id="GO:0008201">
    <property type="term" value="F:heparin binding"/>
    <property type="evidence" value="ECO:0007669"/>
    <property type="project" value="TreeGrafter"/>
</dbReference>
<dbReference type="FunFam" id="2.10.10.10:FF:000005">
    <property type="entry name" value="Epididymal sperm binding protein 1"/>
    <property type="match status" value="1"/>
</dbReference>
<evidence type="ECO:0000256" key="2">
    <source>
        <dbReference type="ARBA" id="ARBA00010011"/>
    </source>
</evidence>
<protein>
    <recommendedName>
        <fullName evidence="9">Fibronectin type-II domain-containing protein</fullName>
    </recommendedName>
</protein>
<evidence type="ECO:0000256" key="4">
    <source>
        <dbReference type="ARBA" id="ARBA00022737"/>
    </source>
</evidence>
<dbReference type="FunFam" id="2.10.10.10:FF:000003">
    <property type="entry name" value="binder of sperm protein homolog 1"/>
    <property type="match status" value="1"/>
</dbReference>
<dbReference type="PANTHER" id="PTHR22918">
    <property type="entry name" value="SEMINAL PLASMA PROTEIN"/>
    <property type="match status" value="1"/>
</dbReference>
<dbReference type="Pfam" id="PF00040">
    <property type="entry name" value="fn2"/>
    <property type="match status" value="2"/>
</dbReference>
<evidence type="ECO:0000256" key="5">
    <source>
        <dbReference type="ARBA" id="ARBA00023157"/>
    </source>
</evidence>
<name>A0A8C2R7Z5_CAPHI</name>
<reference evidence="10" key="1">
    <citation type="submission" date="2019-03" db="EMBL/GenBank/DDBJ databases">
        <title>Genome sequencing and reference-guided assembly of Black Bengal Goat (Capra hircus).</title>
        <authorList>
            <person name="Siddiki A.Z."/>
            <person name="Baten A."/>
            <person name="Billah M."/>
            <person name="Alam M.A.U."/>
            <person name="Shawrob K.S.M."/>
            <person name="Saha S."/>
            <person name="Chowdhury M."/>
            <person name="Rahman A.H."/>
            <person name="Stear M."/>
            <person name="Miah G."/>
            <person name="Das G.B."/>
            <person name="Hossain M.M."/>
            <person name="Kumkum M."/>
            <person name="Islam M.S."/>
            <person name="Mollah A.M."/>
            <person name="Ahsan A."/>
            <person name="Tusar F."/>
            <person name="Khan M.K.I."/>
        </authorList>
    </citation>
    <scope>NUCLEOTIDE SEQUENCE [LARGE SCALE GENOMIC DNA]</scope>
</reference>
<evidence type="ECO:0000313" key="10">
    <source>
        <dbReference type="Ensembl" id="ENSCHIP00010024692.1"/>
    </source>
</evidence>
<dbReference type="GO" id="GO:0009986">
    <property type="term" value="C:cell surface"/>
    <property type="evidence" value="ECO:0007669"/>
    <property type="project" value="TreeGrafter"/>
</dbReference>
<proteinExistence type="inferred from homology"/>
<evidence type="ECO:0000256" key="1">
    <source>
        <dbReference type="ARBA" id="ARBA00004613"/>
    </source>
</evidence>
<dbReference type="PANTHER" id="PTHR22918:SF3">
    <property type="entry name" value="SEMINAL PLASMA PROTEIN HSP-1"/>
    <property type="match status" value="1"/>
</dbReference>
<keyword evidence="6" id="KW-0278">Fertilization</keyword>
<dbReference type="PROSITE" id="PS51092">
    <property type="entry name" value="FN2_2"/>
    <property type="match status" value="2"/>
</dbReference>
<dbReference type="GO" id="GO:0033700">
    <property type="term" value="P:phospholipid efflux"/>
    <property type="evidence" value="ECO:0007669"/>
    <property type="project" value="UniProtKB-ARBA"/>
</dbReference>
<dbReference type="PROSITE" id="PS00023">
    <property type="entry name" value="FN2_1"/>
    <property type="match status" value="1"/>
</dbReference>
<feature type="disulfide bond" evidence="7">
    <location>
        <begin position="102"/>
        <end position="129"/>
    </location>
</feature>
<evidence type="ECO:0000256" key="3">
    <source>
        <dbReference type="ARBA" id="ARBA00022525"/>
    </source>
</evidence>
<dbReference type="AlphaFoldDB" id="A0A8C2R7Z5"/>
<reference evidence="10" key="2">
    <citation type="submission" date="2025-08" db="UniProtKB">
        <authorList>
            <consortium name="Ensembl"/>
        </authorList>
    </citation>
    <scope>IDENTIFICATION</scope>
</reference>
<evidence type="ECO:0000259" key="9">
    <source>
        <dbReference type="PROSITE" id="PS51092"/>
    </source>
</evidence>
<dbReference type="CDD" id="cd00062">
    <property type="entry name" value="FN2"/>
    <property type="match status" value="1"/>
</dbReference>
<accession>A0A8C2R7Z5</accession>